<protein>
    <submittedName>
        <fullName evidence="2">Uncharacterized protein</fullName>
    </submittedName>
</protein>
<accession>A0A914EEZ0</accession>
<dbReference type="AlphaFoldDB" id="A0A914EEZ0"/>
<proteinExistence type="predicted"/>
<name>A0A914EEZ0_9BILA</name>
<evidence type="ECO:0000313" key="1">
    <source>
        <dbReference type="Proteomes" id="UP000887540"/>
    </source>
</evidence>
<organism evidence="1 2">
    <name type="scientific">Acrobeloides nanus</name>
    <dbReference type="NCBI Taxonomy" id="290746"/>
    <lineage>
        <taxon>Eukaryota</taxon>
        <taxon>Metazoa</taxon>
        <taxon>Ecdysozoa</taxon>
        <taxon>Nematoda</taxon>
        <taxon>Chromadorea</taxon>
        <taxon>Rhabditida</taxon>
        <taxon>Tylenchina</taxon>
        <taxon>Cephalobomorpha</taxon>
        <taxon>Cephaloboidea</taxon>
        <taxon>Cephalobidae</taxon>
        <taxon>Acrobeloides</taxon>
    </lineage>
</organism>
<sequence>MVFCAINLRTNIGIAIVCMVNSTAYTSKAYDNGSAIIVESRNPEYVNKNNQEGVEDLGYH</sequence>
<dbReference type="WBParaSite" id="ACRNAN_scaffold7778.g29146.t1">
    <property type="protein sequence ID" value="ACRNAN_scaffold7778.g29146.t1"/>
    <property type="gene ID" value="ACRNAN_scaffold7778.g29146"/>
</dbReference>
<evidence type="ECO:0000313" key="2">
    <source>
        <dbReference type="WBParaSite" id="ACRNAN_scaffold7778.g29146.t1"/>
    </source>
</evidence>
<reference evidence="2" key="1">
    <citation type="submission" date="2022-11" db="UniProtKB">
        <authorList>
            <consortium name="WormBaseParasite"/>
        </authorList>
    </citation>
    <scope>IDENTIFICATION</scope>
</reference>
<dbReference type="Proteomes" id="UP000887540">
    <property type="component" value="Unplaced"/>
</dbReference>
<keyword evidence="1" id="KW-1185">Reference proteome</keyword>